<evidence type="ECO:0000313" key="4">
    <source>
        <dbReference type="Proteomes" id="UP000193067"/>
    </source>
</evidence>
<organism evidence="3 4">
    <name type="scientific">Trametes coccinea (strain BRFM310)</name>
    <name type="common">Pycnoporus coccineus</name>
    <dbReference type="NCBI Taxonomy" id="1353009"/>
    <lineage>
        <taxon>Eukaryota</taxon>
        <taxon>Fungi</taxon>
        <taxon>Dikarya</taxon>
        <taxon>Basidiomycota</taxon>
        <taxon>Agaricomycotina</taxon>
        <taxon>Agaricomycetes</taxon>
        <taxon>Polyporales</taxon>
        <taxon>Polyporaceae</taxon>
        <taxon>Trametes</taxon>
    </lineage>
</organism>
<protein>
    <submittedName>
        <fullName evidence="3">Uncharacterized protein</fullName>
    </submittedName>
</protein>
<reference evidence="3 4" key="1">
    <citation type="journal article" date="2015" name="Biotechnol. Biofuels">
        <title>Enhanced degradation of softwood versus hardwood by the white-rot fungus Pycnoporus coccineus.</title>
        <authorList>
            <person name="Couturier M."/>
            <person name="Navarro D."/>
            <person name="Chevret D."/>
            <person name="Henrissat B."/>
            <person name="Piumi F."/>
            <person name="Ruiz-Duenas F.J."/>
            <person name="Martinez A.T."/>
            <person name="Grigoriev I.V."/>
            <person name="Riley R."/>
            <person name="Lipzen A."/>
            <person name="Berrin J.G."/>
            <person name="Master E.R."/>
            <person name="Rosso M.N."/>
        </authorList>
    </citation>
    <scope>NUCLEOTIDE SEQUENCE [LARGE SCALE GENOMIC DNA]</scope>
    <source>
        <strain evidence="3 4">BRFM310</strain>
    </source>
</reference>
<accession>A0A1Y2J502</accession>
<keyword evidence="2" id="KW-0812">Transmembrane</keyword>
<dbReference type="EMBL" id="KZ084086">
    <property type="protein sequence ID" value="OSD08488.1"/>
    <property type="molecule type" value="Genomic_DNA"/>
</dbReference>
<dbReference type="OrthoDB" id="3059868at2759"/>
<evidence type="ECO:0000256" key="1">
    <source>
        <dbReference type="SAM" id="MobiDB-lite"/>
    </source>
</evidence>
<proteinExistence type="predicted"/>
<sequence>MKSELAPLYLRLPGAYRGYLLAALLSTIALGLLYLKYALRSKDAVLPETRAALTSMYAVITPTQSLWPQHYLSLARSAAVSNRKCIHLSLGTLYRDLLNDVVELRNPRDHLPVLLSGHLSGHMRIRLNVELSWWFRLFWWTFCCNLRSGNPVLIVRYANTSATDNSRLVSTPPPPYPTLSEDPADASSAPPSTLFHSMLYENARSVSLDCVPFHALESSVRELQKSLASGTRLIVGFTARARNNACSRKDPSLILSALPFFPRAYLKARKHSPNFTAGNTERERTTTPLYVTLPLVLKLLTSGPAPLTVELVRNVSEEYAAFLRRSVQDLEEDREIRDAFAREWGVAGWREERVCTAWEAALVDAGLLAGWAVVVRK</sequence>
<dbReference type="AlphaFoldDB" id="A0A1Y2J502"/>
<evidence type="ECO:0000256" key="2">
    <source>
        <dbReference type="SAM" id="Phobius"/>
    </source>
</evidence>
<evidence type="ECO:0000313" key="3">
    <source>
        <dbReference type="EMBL" id="OSD08488.1"/>
    </source>
</evidence>
<dbReference type="Proteomes" id="UP000193067">
    <property type="component" value="Unassembled WGS sequence"/>
</dbReference>
<gene>
    <name evidence="3" type="ORF">PYCCODRAFT_1357124</name>
</gene>
<keyword evidence="2" id="KW-1133">Transmembrane helix</keyword>
<feature type="transmembrane region" description="Helical" evidence="2">
    <location>
        <begin position="16"/>
        <end position="35"/>
    </location>
</feature>
<keyword evidence="2" id="KW-0472">Membrane</keyword>
<name>A0A1Y2J502_TRAC3</name>
<keyword evidence="4" id="KW-1185">Reference proteome</keyword>
<feature type="region of interest" description="Disordered" evidence="1">
    <location>
        <begin position="164"/>
        <end position="190"/>
    </location>
</feature>